<accession>A0A3P6TIX2</accession>
<evidence type="ECO:0000313" key="2">
    <source>
        <dbReference type="Proteomes" id="UP000271889"/>
    </source>
</evidence>
<dbReference type="OrthoDB" id="1641903at2759"/>
<protein>
    <submittedName>
        <fullName evidence="1">Uncharacterized protein</fullName>
    </submittedName>
</protein>
<dbReference type="AlphaFoldDB" id="A0A3P6TIX2"/>
<keyword evidence="2" id="KW-1185">Reference proteome</keyword>
<dbReference type="Proteomes" id="UP000271889">
    <property type="component" value="Unassembled WGS sequence"/>
</dbReference>
<reference evidence="1 2" key="1">
    <citation type="submission" date="2018-11" db="EMBL/GenBank/DDBJ databases">
        <authorList>
            <consortium name="Pathogen Informatics"/>
        </authorList>
    </citation>
    <scope>NUCLEOTIDE SEQUENCE [LARGE SCALE GENOMIC DNA]</scope>
</reference>
<evidence type="ECO:0000313" key="1">
    <source>
        <dbReference type="EMBL" id="VDK83289.1"/>
    </source>
</evidence>
<organism evidence="1 2">
    <name type="scientific">Cylicostephanus goldi</name>
    <name type="common">Nematode worm</name>
    <dbReference type="NCBI Taxonomy" id="71465"/>
    <lineage>
        <taxon>Eukaryota</taxon>
        <taxon>Metazoa</taxon>
        <taxon>Ecdysozoa</taxon>
        <taxon>Nematoda</taxon>
        <taxon>Chromadorea</taxon>
        <taxon>Rhabditida</taxon>
        <taxon>Rhabditina</taxon>
        <taxon>Rhabditomorpha</taxon>
        <taxon>Strongyloidea</taxon>
        <taxon>Strongylidae</taxon>
        <taxon>Cylicostephanus</taxon>
    </lineage>
</organism>
<gene>
    <name evidence="1" type="ORF">CGOC_LOCUS8109</name>
</gene>
<sequence length="55" mass="5998">MLLTIPMLIAGVIAFVLDNTVGGATREQRGFASQEYEDKISIEDDGYALPALVRK</sequence>
<proteinExistence type="predicted"/>
<name>A0A3P6TIX2_CYLGO</name>
<dbReference type="EMBL" id="UYRV01029224">
    <property type="protein sequence ID" value="VDK83289.1"/>
    <property type="molecule type" value="Genomic_DNA"/>
</dbReference>